<evidence type="ECO:0000256" key="2">
    <source>
        <dbReference type="ARBA" id="ARBA00022884"/>
    </source>
</evidence>
<accession>A0A0D2N6Q7</accession>
<proteinExistence type="predicted"/>
<dbReference type="Gene3D" id="3.30.70.330">
    <property type="match status" value="2"/>
</dbReference>
<evidence type="ECO:0000256" key="4">
    <source>
        <dbReference type="PROSITE-ProRule" id="PRU00176"/>
    </source>
</evidence>
<keyword evidence="7" id="KW-1185">Reference proteome</keyword>
<dbReference type="RefSeq" id="XP_013900590.1">
    <property type="nucleotide sequence ID" value="XM_014045136.1"/>
</dbReference>
<evidence type="ECO:0000313" key="7">
    <source>
        <dbReference type="Proteomes" id="UP000054498"/>
    </source>
</evidence>
<dbReference type="PROSITE" id="PS50102">
    <property type="entry name" value="RRM"/>
    <property type="match status" value="2"/>
</dbReference>
<dbReference type="InterPro" id="IPR012677">
    <property type="entry name" value="Nucleotide-bd_a/b_plait_sf"/>
</dbReference>
<protein>
    <submittedName>
        <fullName evidence="6">Splicing factor U2af large subunit B</fullName>
    </submittedName>
</protein>
<keyword evidence="2 4" id="KW-0694">RNA-binding</keyword>
<dbReference type="FunFam" id="3.30.70.330:FF:000097">
    <property type="entry name" value="U2 snRNP auxiliary factor large subunit"/>
    <property type="match status" value="1"/>
</dbReference>
<name>A0A0D2N6Q7_9CHLO</name>
<dbReference type="GO" id="GO:0003723">
    <property type="term" value="F:RNA binding"/>
    <property type="evidence" value="ECO:0007669"/>
    <property type="project" value="UniProtKB-UniRule"/>
</dbReference>
<sequence length="333" mass="34409">MSDPAEMARIWQEQMLKSRQLIIQQQAKSAAQAAAKSQRELYIGNLAAGMVTADALRQVFDSALMAAYPESALPGAAPVVNCNVHKDGKYGFVEFRTPEYATAALQLNGSVHLMGTTISIGRPAAYIDPNKVAVAAQQAELQIAMQRAGIAPGAAASAVIGALPPPPLIPGVLPPPPVLPGVAPPAPPPGGPPPPGAAAVSVPGVAAAAGNLGYNLASEPGYSVLPTRFVAVAGMVTAEVLADNDEYEDVVEDLRDECRRHGRVAGIKVPRPANPADSASLMYSGPYGKAYVEFEGPEGAQAAKDAIHGRVFAGNLVQAVFITPEAFEVVPSK</sequence>
<organism evidence="6 7">
    <name type="scientific">Monoraphidium neglectum</name>
    <dbReference type="NCBI Taxonomy" id="145388"/>
    <lineage>
        <taxon>Eukaryota</taxon>
        <taxon>Viridiplantae</taxon>
        <taxon>Chlorophyta</taxon>
        <taxon>core chlorophytes</taxon>
        <taxon>Chlorophyceae</taxon>
        <taxon>CS clade</taxon>
        <taxon>Sphaeropleales</taxon>
        <taxon>Selenastraceae</taxon>
        <taxon>Monoraphidium</taxon>
    </lineage>
</organism>
<dbReference type="PANTHER" id="PTHR23139">
    <property type="entry name" value="RNA-BINDING PROTEIN"/>
    <property type="match status" value="1"/>
</dbReference>
<dbReference type="Pfam" id="PF00076">
    <property type="entry name" value="RRM_1"/>
    <property type="match status" value="1"/>
</dbReference>
<dbReference type="InterPro" id="IPR000504">
    <property type="entry name" value="RRM_dom"/>
</dbReference>
<dbReference type="Proteomes" id="UP000054498">
    <property type="component" value="Unassembled WGS sequence"/>
</dbReference>
<feature type="domain" description="RRM" evidence="5">
    <location>
        <begin position="39"/>
        <end position="125"/>
    </location>
</feature>
<dbReference type="GO" id="GO:0008380">
    <property type="term" value="P:RNA splicing"/>
    <property type="evidence" value="ECO:0007669"/>
    <property type="project" value="UniProtKB-KW"/>
</dbReference>
<evidence type="ECO:0000259" key="5">
    <source>
        <dbReference type="PROSITE" id="PS50102"/>
    </source>
</evidence>
<keyword evidence="3" id="KW-0508">mRNA splicing</keyword>
<dbReference type="GeneID" id="25739268"/>
<feature type="domain" description="RRM" evidence="5">
    <location>
        <begin position="228"/>
        <end position="324"/>
    </location>
</feature>
<dbReference type="SUPFAM" id="SSF54928">
    <property type="entry name" value="RNA-binding domain, RBD"/>
    <property type="match status" value="1"/>
</dbReference>
<keyword evidence="1" id="KW-0507">mRNA processing</keyword>
<dbReference type="InterPro" id="IPR035979">
    <property type="entry name" value="RBD_domain_sf"/>
</dbReference>
<reference evidence="6 7" key="1">
    <citation type="journal article" date="2013" name="BMC Genomics">
        <title>Reconstruction of the lipid metabolism for the microalga Monoraphidium neglectum from its genome sequence reveals characteristics suitable for biofuel production.</title>
        <authorList>
            <person name="Bogen C."/>
            <person name="Al-Dilaimi A."/>
            <person name="Albersmeier A."/>
            <person name="Wichmann J."/>
            <person name="Grundmann M."/>
            <person name="Rupp O."/>
            <person name="Lauersen K.J."/>
            <person name="Blifernez-Klassen O."/>
            <person name="Kalinowski J."/>
            <person name="Goesmann A."/>
            <person name="Mussgnug J.H."/>
            <person name="Kruse O."/>
        </authorList>
    </citation>
    <scope>NUCLEOTIDE SEQUENCE [LARGE SCALE GENOMIC DNA]</scope>
    <source>
        <strain evidence="6 7">SAG 48.87</strain>
    </source>
</reference>
<gene>
    <name evidence="6" type="ORF">MNEG_6392</name>
</gene>
<dbReference type="STRING" id="145388.A0A0D2N6Q7"/>
<dbReference type="GO" id="GO:0006397">
    <property type="term" value="P:mRNA processing"/>
    <property type="evidence" value="ECO:0007669"/>
    <property type="project" value="UniProtKB-KW"/>
</dbReference>
<evidence type="ECO:0000256" key="3">
    <source>
        <dbReference type="ARBA" id="ARBA00023187"/>
    </source>
</evidence>
<dbReference type="AlphaFoldDB" id="A0A0D2N6Q7"/>
<dbReference type="KEGG" id="mng:MNEG_6392"/>
<dbReference type="SMART" id="SM00360">
    <property type="entry name" value="RRM"/>
    <property type="match status" value="2"/>
</dbReference>
<evidence type="ECO:0000313" key="6">
    <source>
        <dbReference type="EMBL" id="KIZ01571.1"/>
    </source>
</evidence>
<dbReference type="OrthoDB" id="10266058at2759"/>
<dbReference type="EMBL" id="KK101251">
    <property type="protein sequence ID" value="KIZ01571.1"/>
    <property type="molecule type" value="Genomic_DNA"/>
</dbReference>
<evidence type="ECO:0000256" key="1">
    <source>
        <dbReference type="ARBA" id="ARBA00022664"/>
    </source>
</evidence>
<dbReference type="CDD" id="cd12232">
    <property type="entry name" value="RRM3_U2AF65"/>
    <property type="match status" value="1"/>
</dbReference>